<evidence type="ECO:0000313" key="1">
    <source>
        <dbReference type="EMBL" id="CAF4271127.1"/>
    </source>
</evidence>
<evidence type="ECO:0000313" key="2">
    <source>
        <dbReference type="Proteomes" id="UP000663823"/>
    </source>
</evidence>
<name>A0A820G0R1_9BILA</name>
<dbReference type="AlphaFoldDB" id="A0A820G0R1"/>
<comment type="caution">
    <text evidence="1">The sequence shown here is derived from an EMBL/GenBank/DDBJ whole genome shotgun (WGS) entry which is preliminary data.</text>
</comment>
<sequence>MKKENLSTDDDESIISHYTFSKPDELQLNDFITITSIDDNNNNKISFKCENSDQINKYHSKSLHTSSDEINSLQQKNRFYRQISTEEEFYNQDRTTYVKMQRKPNEKNKSKGKSSHRLIFLSFRT</sequence>
<dbReference type="Proteomes" id="UP000663823">
    <property type="component" value="Unassembled WGS sequence"/>
</dbReference>
<accession>A0A820G0R1</accession>
<protein>
    <submittedName>
        <fullName evidence="1">Uncharacterized protein</fullName>
    </submittedName>
</protein>
<reference evidence="1" key="1">
    <citation type="submission" date="2021-02" db="EMBL/GenBank/DDBJ databases">
        <authorList>
            <person name="Nowell W R."/>
        </authorList>
    </citation>
    <scope>NUCLEOTIDE SEQUENCE</scope>
</reference>
<proteinExistence type="predicted"/>
<dbReference type="EMBL" id="CAJOAX010037963">
    <property type="protein sequence ID" value="CAF4271127.1"/>
    <property type="molecule type" value="Genomic_DNA"/>
</dbReference>
<feature type="non-terminal residue" evidence="1">
    <location>
        <position position="1"/>
    </location>
</feature>
<organism evidence="1 2">
    <name type="scientific">Rotaria sordida</name>
    <dbReference type="NCBI Taxonomy" id="392033"/>
    <lineage>
        <taxon>Eukaryota</taxon>
        <taxon>Metazoa</taxon>
        <taxon>Spiralia</taxon>
        <taxon>Gnathifera</taxon>
        <taxon>Rotifera</taxon>
        <taxon>Eurotatoria</taxon>
        <taxon>Bdelloidea</taxon>
        <taxon>Philodinida</taxon>
        <taxon>Philodinidae</taxon>
        <taxon>Rotaria</taxon>
    </lineage>
</organism>
<gene>
    <name evidence="1" type="ORF">OTI717_LOCUS41110</name>
</gene>